<organism evidence="2 3">
    <name type="scientific">Dipteronia sinensis</name>
    <dbReference type="NCBI Taxonomy" id="43782"/>
    <lineage>
        <taxon>Eukaryota</taxon>
        <taxon>Viridiplantae</taxon>
        <taxon>Streptophyta</taxon>
        <taxon>Embryophyta</taxon>
        <taxon>Tracheophyta</taxon>
        <taxon>Spermatophyta</taxon>
        <taxon>Magnoliopsida</taxon>
        <taxon>eudicotyledons</taxon>
        <taxon>Gunneridae</taxon>
        <taxon>Pentapetalae</taxon>
        <taxon>rosids</taxon>
        <taxon>malvids</taxon>
        <taxon>Sapindales</taxon>
        <taxon>Sapindaceae</taxon>
        <taxon>Hippocastanoideae</taxon>
        <taxon>Acereae</taxon>
        <taxon>Dipteronia</taxon>
    </lineage>
</organism>
<dbReference type="Gene3D" id="3.30.420.10">
    <property type="entry name" value="Ribonuclease H-like superfamily/Ribonuclease H"/>
    <property type="match status" value="1"/>
</dbReference>
<dbReference type="GO" id="GO:0004523">
    <property type="term" value="F:RNA-DNA hybrid ribonuclease activity"/>
    <property type="evidence" value="ECO:0007669"/>
    <property type="project" value="InterPro"/>
</dbReference>
<dbReference type="SUPFAM" id="SSF53098">
    <property type="entry name" value="Ribonuclease H-like"/>
    <property type="match status" value="1"/>
</dbReference>
<dbReference type="Proteomes" id="UP001281410">
    <property type="component" value="Unassembled WGS sequence"/>
</dbReference>
<reference evidence="2" key="1">
    <citation type="journal article" date="2023" name="Plant J.">
        <title>Genome sequences and population genomics provide insights into the demographic history, inbreeding, and mutation load of two 'living fossil' tree species of Dipteronia.</title>
        <authorList>
            <person name="Feng Y."/>
            <person name="Comes H.P."/>
            <person name="Chen J."/>
            <person name="Zhu S."/>
            <person name="Lu R."/>
            <person name="Zhang X."/>
            <person name="Li P."/>
            <person name="Qiu J."/>
            <person name="Olsen K.M."/>
            <person name="Qiu Y."/>
        </authorList>
    </citation>
    <scope>NUCLEOTIDE SEQUENCE</scope>
    <source>
        <strain evidence="2">NBL</strain>
    </source>
</reference>
<evidence type="ECO:0000313" key="3">
    <source>
        <dbReference type="Proteomes" id="UP001281410"/>
    </source>
</evidence>
<dbReference type="EMBL" id="JANJYJ010000007">
    <property type="protein sequence ID" value="KAK3198957.1"/>
    <property type="molecule type" value="Genomic_DNA"/>
</dbReference>
<dbReference type="AlphaFoldDB" id="A0AAE0E132"/>
<accession>A0AAE0E132</accession>
<dbReference type="InterPro" id="IPR053151">
    <property type="entry name" value="RNase_H-like"/>
</dbReference>
<proteinExistence type="predicted"/>
<name>A0AAE0E132_9ROSI</name>
<dbReference type="InterPro" id="IPR044730">
    <property type="entry name" value="RNase_H-like_dom_plant"/>
</dbReference>
<keyword evidence="3" id="KW-1185">Reference proteome</keyword>
<dbReference type="PANTHER" id="PTHR47723:SF22">
    <property type="entry name" value="RNASE H TYPE-1 DOMAIN-CONTAINING PROTEIN"/>
    <property type="match status" value="1"/>
</dbReference>
<gene>
    <name evidence="2" type="ORF">Dsin_022372</name>
</gene>
<dbReference type="InterPro" id="IPR012337">
    <property type="entry name" value="RNaseH-like_sf"/>
</dbReference>
<dbReference type="PANTHER" id="PTHR47723">
    <property type="entry name" value="OS05G0353850 PROTEIN"/>
    <property type="match status" value="1"/>
</dbReference>
<dbReference type="Pfam" id="PF13456">
    <property type="entry name" value="RVT_3"/>
    <property type="match status" value="1"/>
</dbReference>
<protein>
    <recommendedName>
        <fullName evidence="1">RNase H type-1 domain-containing protein</fullName>
    </recommendedName>
</protein>
<evidence type="ECO:0000313" key="2">
    <source>
        <dbReference type="EMBL" id="KAK3198957.1"/>
    </source>
</evidence>
<dbReference type="GO" id="GO:0003676">
    <property type="term" value="F:nucleic acid binding"/>
    <property type="evidence" value="ECO:0007669"/>
    <property type="project" value="InterPro"/>
</dbReference>
<dbReference type="InterPro" id="IPR002156">
    <property type="entry name" value="RNaseH_domain"/>
</dbReference>
<feature type="domain" description="RNase H type-1" evidence="1">
    <location>
        <begin position="7"/>
        <end position="130"/>
    </location>
</feature>
<comment type="caution">
    <text evidence="2">The sequence shown here is derived from an EMBL/GenBank/DDBJ whole genome shotgun (WGS) entry which is preliminary data.</text>
</comment>
<dbReference type="CDD" id="cd06222">
    <property type="entry name" value="RNase_H_like"/>
    <property type="match status" value="1"/>
</dbReference>
<dbReference type="InterPro" id="IPR036397">
    <property type="entry name" value="RNaseH_sf"/>
</dbReference>
<evidence type="ECO:0000259" key="1">
    <source>
        <dbReference type="Pfam" id="PF13456"/>
    </source>
</evidence>
<sequence>MNTFKFNVDGSVRGNPRQAGIGGVLRDSNGNVVCPFSYFVGTMDSNAVEITAIHTAIEICSSAPSHYGQVVSIVSDSKMAVSWINNEDFGSLEQVRMISFIRVQLKSLDGLKVVHTSRMFNSFVDNLAKMGSGSNGDFLHWM</sequence>